<comment type="pathway">
    <text evidence="1">Protein modification; protein ubiquitination.</text>
</comment>
<evidence type="ECO:0000259" key="7">
    <source>
        <dbReference type="Pfam" id="PF12678"/>
    </source>
</evidence>
<protein>
    <recommendedName>
        <fullName evidence="7">Zinc finger RING-H2-type domain-containing protein</fullName>
    </recommendedName>
</protein>
<dbReference type="AlphaFoldDB" id="A0A540MD81"/>
<organism evidence="8 9">
    <name type="scientific">Malus baccata</name>
    <name type="common">Siberian crab apple</name>
    <name type="synonym">Pyrus baccata</name>
    <dbReference type="NCBI Taxonomy" id="106549"/>
    <lineage>
        <taxon>Eukaryota</taxon>
        <taxon>Viridiplantae</taxon>
        <taxon>Streptophyta</taxon>
        <taxon>Embryophyta</taxon>
        <taxon>Tracheophyta</taxon>
        <taxon>Spermatophyta</taxon>
        <taxon>Magnoliopsida</taxon>
        <taxon>eudicotyledons</taxon>
        <taxon>Gunneridae</taxon>
        <taxon>Pentapetalae</taxon>
        <taxon>rosids</taxon>
        <taxon>fabids</taxon>
        <taxon>Rosales</taxon>
        <taxon>Rosaceae</taxon>
        <taxon>Amygdaloideae</taxon>
        <taxon>Maleae</taxon>
        <taxon>Malus</taxon>
    </lineage>
</organism>
<evidence type="ECO:0000256" key="1">
    <source>
        <dbReference type="ARBA" id="ARBA00004906"/>
    </source>
</evidence>
<dbReference type="InterPro" id="IPR024766">
    <property type="entry name" value="Znf_RING_H2"/>
</dbReference>
<name>A0A540MD81_MALBA</name>
<reference evidence="8 9" key="1">
    <citation type="journal article" date="2019" name="G3 (Bethesda)">
        <title>Sequencing of a Wild Apple (Malus baccata) Genome Unravels the Differences Between Cultivated and Wild Apple Species Regarding Disease Resistance and Cold Tolerance.</title>
        <authorList>
            <person name="Chen X."/>
        </authorList>
    </citation>
    <scope>NUCLEOTIDE SEQUENCE [LARGE SCALE GENOMIC DNA]</scope>
    <source>
        <strain evidence="9">cv. Shandingzi</strain>
        <tissue evidence="8">Leaves</tissue>
    </source>
</reference>
<comment type="caution">
    <text evidence="8">The sequence shown here is derived from an EMBL/GenBank/DDBJ whole genome shotgun (WGS) entry which is preliminary data.</text>
</comment>
<dbReference type="GO" id="GO:0008270">
    <property type="term" value="F:zinc ion binding"/>
    <property type="evidence" value="ECO:0007669"/>
    <property type="project" value="UniProtKB-KW"/>
</dbReference>
<accession>A0A540MD81</accession>
<proteinExistence type="predicted"/>
<evidence type="ECO:0000256" key="5">
    <source>
        <dbReference type="ARBA" id="ARBA00022833"/>
    </source>
</evidence>
<keyword evidence="9" id="KW-1185">Reference proteome</keyword>
<dbReference type="Proteomes" id="UP000315295">
    <property type="component" value="Unassembled WGS sequence"/>
</dbReference>
<sequence>MPKCGHGFHLSCIDTWLRKQSTYPVCRLPLKESLGTKHVRLATFSVARSFDQSEISTEHSHQWLLPGTTERSAGNVSNQGHLESAPGNPSEPTPSRGEPETRH</sequence>
<dbReference type="PANTHER" id="PTHR47035">
    <property type="entry name" value="OS11G0150450 PROTEIN"/>
    <property type="match status" value="1"/>
</dbReference>
<evidence type="ECO:0000256" key="3">
    <source>
        <dbReference type="ARBA" id="ARBA00022771"/>
    </source>
</evidence>
<evidence type="ECO:0000256" key="6">
    <source>
        <dbReference type="SAM" id="MobiDB-lite"/>
    </source>
</evidence>
<evidence type="ECO:0000313" key="8">
    <source>
        <dbReference type="EMBL" id="TQD96655.1"/>
    </source>
</evidence>
<gene>
    <name evidence="8" type="ORF">C1H46_017730</name>
</gene>
<dbReference type="Pfam" id="PF12678">
    <property type="entry name" value="zf-rbx1"/>
    <property type="match status" value="1"/>
</dbReference>
<dbReference type="PANTHER" id="PTHR47035:SF4">
    <property type="entry name" value="OS02G0676500 PROTEIN"/>
    <property type="match status" value="1"/>
</dbReference>
<evidence type="ECO:0000256" key="2">
    <source>
        <dbReference type="ARBA" id="ARBA00022723"/>
    </source>
</evidence>
<feature type="region of interest" description="Disordered" evidence="6">
    <location>
        <begin position="51"/>
        <end position="103"/>
    </location>
</feature>
<keyword evidence="5" id="KW-0862">Zinc</keyword>
<keyword evidence="4" id="KW-0833">Ubl conjugation pathway</keyword>
<keyword evidence="3" id="KW-0863">Zinc-finger</keyword>
<dbReference type="SUPFAM" id="SSF57850">
    <property type="entry name" value="RING/U-box"/>
    <property type="match status" value="1"/>
</dbReference>
<dbReference type="EMBL" id="VIEB01000288">
    <property type="protein sequence ID" value="TQD96655.1"/>
    <property type="molecule type" value="Genomic_DNA"/>
</dbReference>
<evidence type="ECO:0000256" key="4">
    <source>
        <dbReference type="ARBA" id="ARBA00022786"/>
    </source>
</evidence>
<feature type="domain" description="Zinc finger RING-H2-type" evidence="7">
    <location>
        <begin position="3"/>
        <end position="27"/>
    </location>
</feature>
<dbReference type="InterPro" id="IPR053070">
    <property type="entry name" value="RING-type_E3_ubiquitin-ligase"/>
</dbReference>
<dbReference type="Gene3D" id="3.30.40.10">
    <property type="entry name" value="Zinc/RING finger domain, C3HC4 (zinc finger)"/>
    <property type="match status" value="1"/>
</dbReference>
<feature type="compositionally biased region" description="Polar residues" evidence="6">
    <location>
        <begin position="69"/>
        <end position="81"/>
    </location>
</feature>
<evidence type="ECO:0000313" key="9">
    <source>
        <dbReference type="Proteomes" id="UP000315295"/>
    </source>
</evidence>
<keyword evidence="2" id="KW-0479">Metal-binding</keyword>
<dbReference type="STRING" id="106549.A0A540MD81"/>
<dbReference type="InterPro" id="IPR013083">
    <property type="entry name" value="Znf_RING/FYVE/PHD"/>
</dbReference>